<gene>
    <name evidence="2" type="ORF">APLA_LOCUS10766</name>
</gene>
<name>A0A8S1AM33_ARCPL</name>
<comment type="caution">
    <text evidence="2">The sequence shown here is derived from an EMBL/GenBank/DDBJ whole genome shotgun (WGS) entry which is preliminary data.</text>
</comment>
<dbReference type="EMBL" id="CADEBC010000525">
    <property type="protein sequence ID" value="CAB3246185.1"/>
    <property type="molecule type" value="Genomic_DNA"/>
</dbReference>
<evidence type="ECO:0000313" key="3">
    <source>
        <dbReference type="Proteomes" id="UP000494106"/>
    </source>
</evidence>
<reference evidence="2 3" key="1">
    <citation type="submission" date="2020-04" db="EMBL/GenBank/DDBJ databases">
        <authorList>
            <person name="Wallbank WR R."/>
            <person name="Pardo Diaz C."/>
            <person name="Kozak K."/>
            <person name="Martin S."/>
            <person name="Jiggins C."/>
            <person name="Moest M."/>
            <person name="Warren A I."/>
            <person name="Byers J.R.P. K."/>
            <person name="Montejo-Kovacevich G."/>
            <person name="Yen C E."/>
        </authorList>
    </citation>
    <scope>NUCLEOTIDE SEQUENCE [LARGE SCALE GENOMIC DNA]</scope>
</reference>
<organism evidence="2 3">
    <name type="scientific">Arctia plantaginis</name>
    <name type="common">Wood tiger moth</name>
    <name type="synonym">Phalaena plantaginis</name>
    <dbReference type="NCBI Taxonomy" id="874455"/>
    <lineage>
        <taxon>Eukaryota</taxon>
        <taxon>Metazoa</taxon>
        <taxon>Ecdysozoa</taxon>
        <taxon>Arthropoda</taxon>
        <taxon>Hexapoda</taxon>
        <taxon>Insecta</taxon>
        <taxon>Pterygota</taxon>
        <taxon>Neoptera</taxon>
        <taxon>Endopterygota</taxon>
        <taxon>Lepidoptera</taxon>
        <taxon>Glossata</taxon>
        <taxon>Ditrysia</taxon>
        <taxon>Noctuoidea</taxon>
        <taxon>Erebidae</taxon>
        <taxon>Arctiinae</taxon>
        <taxon>Arctia</taxon>
    </lineage>
</organism>
<evidence type="ECO:0000256" key="1">
    <source>
        <dbReference type="SAM" id="MobiDB-lite"/>
    </source>
</evidence>
<dbReference type="Proteomes" id="UP000494106">
    <property type="component" value="Unassembled WGS sequence"/>
</dbReference>
<accession>A0A8S1AM33</accession>
<keyword evidence="3" id="KW-1185">Reference proteome</keyword>
<protein>
    <submittedName>
        <fullName evidence="2">Uncharacterized protein</fullName>
    </submittedName>
</protein>
<dbReference type="AlphaFoldDB" id="A0A8S1AM33"/>
<feature type="region of interest" description="Disordered" evidence="1">
    <location>
        <begin position="26"/>
        <end position="58"/>
    </location>
</feature>
<evidence type="ECO:0000313" key="2">
    <source>
        <dbReference type="EMBL" id="CAB3246185.1"/>
    </source>
</evidence>
<sequence length="122" mass="12753">MARLTSVDGGFVQLTANDDTRACTTRVASGRTWSEARAPTPPPSDKPGATPPGDAYAPLGAIAPVHRKHTTDRPSAPDMVVAATVADDQTGPRALCTTPTHNFTTATHLLGRLAENQQLSIP</sequence>
<dbReference type="OrthoDB" id="7449943at2759"/>
<proteinExistence type="predicted"/>